<accession>A0A9N9M1B4</accession>
<sequence length="153" mass="17558">MSRSELQFDPTQTQMDNDLSRSEAQLVPLYRHLNNSISKGTSNAIARVDTSAQRDEYGQYQIIPLMKQLNRDCVRIVREYELELALKKEPSCMPTNYDGTSESGITAEETKRRSNLLIRNPSAVYRASISYRLGFRFGDPHTFLFEIDAGWNT</sequence>
<reference evidence="1" key="1">
    <citation type="submission" date="2021-07" db="EMBL/GenBank/DDBJ databases">
        <authorList>
            <person name="Durling M."/>
        </authorList>
    </citation>
    <scope>NUCLEOTIDE SEQUENCE</scope>
</reference>
<proteinExistence type="predicted"/>
<organism evidence="1 2">
    <name type="scientific">Hymenoscyphus albidus</name>
    <dbReference type="NCBI Taxonomy" id="595503"/>
    <lineage>
        <taxon>Eukaryota</taxon>
        <taxon>Fungi</taxon>
        <taxon>Dikarya</taxon>
        <taxon>Ascomycota</taxon>
        <taxon>Pezizomycotina</taxon>
        <taxon>Leotiomycetes</taxon>
        <taxon>Helotiales</taxon>
        <taxon>Helotiaceae</taxon>
        <taxon>Hymenoscyphus</taxon>
    </lineage>
</organism>
<comment type="caution">
    <text evidence="1">The sequence shown here is derived from an EMBL/GenBank/DDBJ whole genome shotgun (WGS) entry which is preliminary data.</text>
</comment>
<dbReference type="EMBL" id="CAJVRM010000585">
    <property type="protein sequence ID" value="CAG8982254.1"/>
    <property type="molecule type" value="Genomic_DNA"/>
</dbReference>
<evidence type="ECO:0000313" key="1">
    <source>
        <dbReference type="EMBL" id="CAG8982254.1"/>
    </source>
</evidence>
<gene>
    <name evidence="1" type="ORF">HYALB_00004488</name>
</gene>
<dbReference type="AlphaFoldDB" id="A0A9N9M1B4"/>
<evidence type="ECO:0000313" key="2">
    <source>
        <dbReference type="Proteomes" id="UP000701801"/>
    </source>
</evidence>
<protein>
    <submittedName>
        <fullName evidence="1">Uncharacterized protein</fullName>
    </submittedName>
</protein>
<name>A0A9N9M1B4_9HELO</name>
<keyword evidence="2" id="KW-1185">Reference proteome</keyword>
<dbReference type="Proteomes" id="UP000701801">
    <property type="component" value="Unassembled WGS sequence"/>
</dbReference>